<dbReference type="GO" id="GO:0006974">
    <property type="term" value="P:DNA damage response"/>
    <property type="evidence" value="ECO:0007669"/>
    <property type="project" value="TreeGrafter"/>
</dbReference>
<protein>
    <recommendedName>
        <fullName evidence="4">Lipoprotein</fullName>
    </recommendedName>
</protein>
<dbReference type="AlphaFoldDB" id="A0A095ZL96"/>
<evidence type="ECO:0000256" key="1">
    <source>
        <dbReference type="SAM" id="SignalP"/>
    </source>
</evidence>
<dbReference type="InterPro" id="IPR052022">
    <property type="entry name" value="26kDa_periplasmic_antigen"/>
</dbReference>
<keyword evidence="1" id="KW-0732">Signal</keyword>
<reference evidence="2 3" key="1">
    <citation type="submission" date="2014-07" db="EMBL/GenBank/DDBJ databases">
        <authorList>
            <person name="McCorrison J."/>
            <person name="Sanka R."/>
            <person name="Torralba M."/>
            <person name="Gillis M."/>
            <person name="Haft D.H."/>
            <person name="Methe B."/>
            <person name="Sutton G."/>
            <person name="Nelson K.E."/>
        </authorList>
    </citation>
    <scope>NUCLEOTIDE SEQUENCE [LARGE SCALE GENOMIC DNA]</scope>
    <source>
        <strain evidence="2 3">DNF00853</strain>
    </source>
</reference>
<gene>
    <name evidence="2" type="ORF">HMPREF2137_04725</name>
</gene>
<feature type="signal peptide" evidence="1">
    <location>
        <begin position="1"/>
        <end position="26"/>
    </location>
</feature>
<name>A0A095ZL96_9BACT</name>
<evidence type="ECO:0008006" key="4">
    <source>
        <dbReference type="Google" id="ProtNLM"/>
    </source>
</evidence>
<dbReference type="Proteomes" id="UP000029556">
    <property type="component" value="Unassembled WGS sequence"/>
</dbReference>
<dbReference type="PANTHER" id="PTHR34387">
    <property type="entry name" value="SLR1258 PROTEIN"/>
    <property type="match status" value="1"/>
</dbReference>
<dbReference type="OrthoDB" id="1347728at2"/>
<evidence type="ECO:0000313" key="2">
    <source>
        <dbReference type="EMBL" id="KGF35463.1"/>
    </source>
</evidence>
<organism evidence="2 3">
    <name type="scientific">Hoylesella buccalis DNF00853</name>
    <dbReference type="NCBI Taxonomy" id="1401074"/>
    <lineage>
        <taxon>Bacteria</taxon>
        <taxon>Pseudomonadati</taxon>
        <taxon>Bacteroidota</taxon>
        <taxon>Bacteroidia</taxon>
        <taxon>Bacteroidales</taxon>
        <taxon>Prevotellaceae</taxon>
        <taxon>Hoylesella</taxon>
    </lineage>
</organism>
<proteinExistence type="predicted"/>
<feature type="chain" id="PRO_5001922982" description="Lipoprotein" evidence="1">
    <location>
        <begin position="27"/>
        <end position="243"/>
    </location>
</feature>
<dbReference type="Pfam" id="PF04402">
    <property type="entry name" value="SIMPL"/>
    <property type="match status" value="1"/>
</dbReference>
<comment type="caution">
    <text evidence="2">The sequence shown here is derived from an EMBL/GenBank/DDBJ whole genome shotgun (WGS) entry which is preliminary data.</text>
</comment>
<evidence type="ECO:0000313" key="3">
    <source>
        <dbReference type="Proteomes" id="UP000029556"/>
    </source>
</evidence>
<sequence length="243" mass="26720">MKNEMKRMTMYAVGMALMGLSLVSCSTSSGEKQNTVAVMGTGTVWARPDMAQINVSFAHTAATTQEAKKLADQTLKAITKILQEEKIDAKNLKTTALSYEADYEYRNGRRVRLGQSAQQNVEITVRNIVKDGGRLSTLLDKLAAISNVEINDISFDIDEKAELFKQSRELAYRKAHEKAEQYAALCGRKLGKVVAIVENSGDDVSSALLSNRAKLEYKSNDMATVPTGQNEISTDVQVVFSLK</sequence>
<dbReference type="Gene3D" id="3.30.70.2970">
    <property type="entry name" value="Protein of unknown function (DUF541), domain 2"/>
    <property type="match status" value="1"/>
</dbReference>
<dbReference type="PANTHER" id="PTHR34387:SF1">
    <property type="entry name" value="PERIPLASMIC IMMUNOGENIC PROTEIN"/>
    <property type="match status" value="1"/>
</dbReference>
<dbReference type="EMBL" id="JRNN01000042">
    <property type="protein sequence ID" value="KGF35463.1"/>
    <property type="molecule type" value="Genomic_DNA"/>
</dbReference>
<dbReference type="PROSITE" id="PS51257">
    <property type="entry name" value="PROKAR_LIPOPROTEIN"/>
    <property type="match status" value="1"/>
</dbReference>
<dbReference type="InterPro" id="IPR007497">
    <property type="entry name" value="SIMPL/DUF541"/>
</dbReference>
<dbReference type="Gene3D" id="3.30.110.170">
    <property type="entry name" value="Protein of unknown function (DUF541), domain 1"/>
    <property type="match status" value="1"/>
</dbReference>
<accession>A0A095ZL96</accession>